<dbReference type="AlphaFoldDB" id="A0A401PKU6"/>
<protein>
    <submittedName>
        <fullName evidence="2">Uncharacterized protein</fullName>
    </submittedName>
</protein>
<evidence type="ECO:0000256" key="1">
    <source>
        <dbReference type="SAM" id="Phobius"/>
    </source>
</evidence>
<proteinExistence type="predicted"/>
<organism evidence="2 3">
    <name type="scientific">Scyliorhinus torazame</name>
    <name type="common">Cloudy catshark</name>
    <name type="synonym">Catulus torazame</name>
    <dbReference type="NCBI Taxonomy" id="75743"/>
    <lineage>
        <taxon>Eukaryota</taxon>
        <taxon>Metazoa</taxon>
        <taxon>Chordata</taxon>
        <taxon>Craniata</taxon>
        <taxon>Vertebrata</taxon>
        <taxon>Chondrichthyes</taxon>
        <taxon>Elasmobranchii</taxon>
        <taxon>Galeomorphii</taxon>
        <taxon>Galeoidea</taxon>
        <taxon>Carcharhiniformes</taxon>
        <taxon>Scyliorhinidae</taxon>
        <taxon>Scyliorhinus</taxon>
    </lineage>
</organism>
<reference evidence="2 3" key="1">
    <citation type="journal article" date="2018" name="Nat. Ecol. Evol.">
        <title>Shark genomes provide insights into elasmobranch evolution and the origin of vertebrates.</title>
        <authorList>
            <person name="Hara Y"/>
            <person name="Yamaguchi K"/>
            <person name="Onimaru K"/>
            <person name="Kadota M"/>
            <person name="Koyanagi M"/>
            <person name="Keeley SD"/>
            <person name="Tatsumi K"/>
            <person name="Tanaka K"/>
            <person name="Motone F"/>
            <person name="Kageyama Y"/>
            <person name="Nozu R"/>
            <person name="Adachi N"/>
            <person name="Nishimura O"/>
            <person name="Nakagawa R"/>
            <person name="Tanegashima C"/>
            <person name="Kiyatake I"/>
            <person name="Matsumoto R"/>
            <person name="Murakumo K"/>
            <person name="Nishida K"/>
            <person name="Terakita A"/>
            <person name="Kuratani S"/>
            <person name="Sato K"/>
            <person name="Hyodo S Kuraku.S."/>
        </authorList>
    </citation>
    <scope>NUCLEOTIDE SEQUENCE [LARGE SCALE GENOMIC DNA]</scope>
</reference>
<dbReference type="EMBL" id="BFAA01000729">
    <property type="protein sequence ID" value="GCB73757.1"/>
    <property type="molecule type" value="Genomic_DNA"/>
</dbReference>
<evidence type="ECO:0000313" key="2">
    <source>
        <dbReference type="EMBL" id="GCB73757.1"/>
    </source>
</evidence>
<keyword evidence="1" id="KW-0812">Transmembrane</keyword>
<keyword evidence="1" id="KW-0472">Membrane</keyword>
<dbReference type="Proteomes" id="UP000288216">
    <property type="component" value="Unassembled WGS sequence"/>
</dbReference>
<keyword evidence="1" id="KW-1133">Transmembrane helix</keyword>
<comment type="caution">
    <text evidence="2">The sequence shown here is derived from an EMBL/GenBank/DDBJ whole genome shotgun (WGS) entry which is preliminary data.</text>
</comment>
<accession>A0A401PKU6</accession>
<gene>
    <name evidence="2" type="ORF">scyTo_0002838</name>
</gene>
<sequence length="73" mass="8208">MALGVVTASFNLAPRCTLSEEIYYTNKNEQGTIRRVVRHVLQLFGFAFDFPALLSLAFGPNMVDYGFETAQIF</sequence>
<feature type="transmembrane region" description="Helical" evidence="1">
    <location>
        <begin position="40"/>
        <end position="58"/>
    </location>
</feature>
<name>A0A401PKU6_SCYTO</name>
<keyword evidence="3" id="KW-1185">Reference proteome</keyword>
<evidence type="ECO:0000313" key="3">
    <source>
        <dbReference type="Proteomes" id="UP000288216"/>
    </source>
</evidence>